<reference evidence="3" key="1">
    <citation type="journal article" date="2007" name="PLoS ONE">
        <title>The first genome sequence of an elite grapevine cultivar (Pinot noir Vitis vinifera L.): coping with a highly heterozygous genome.</title>
        <authorList>
            <person name="Velasco R."/>
            <person name="Zharkikh A."/>
            <person name="Troggio M."/>
            <person name="Cartwright D.A."/>
            <person name="Cestaro A."/>
            <person name="Pruss D."/>
            <person name="Pindo M."/>
            <person name="FitzGerald L.M."/>
            <person name="Vezzulli S."/>
            <person name="Reid J."/>
            <person name="Malacarne G."/>
            <person name="Iliev D."/>
            <person name="Coppola G."/>
            <person name="Wardell B."/>
            <person name="Micheletti D."/>
            <person name="Macalma T."/>
            <person name="Facci M."/>
            <person name="Mitchell J.T."/>
            <person name="Perazzolli M."/>
            <person name="Eldredge G."/>
            <person name="Gatto P."/>
            <person name="Oyzerski R."/>
            <person name="Moretto M."/>
            <person name="Gutin N."/>
            <person name="Stefanini M."/>
            <person name="Chen Y."/>
            <person name="Segala C."/>
            <person name="Davenport C."/>
            <person name="Dematte L."/>
            <person name="Mraz A."/>
            <person name="Battilana J."/>
            <person name="Stormo K."/>
            <person name="Costa F."/>
            <person name="Tao Q."/>
            <person name="Si-Ammour A."/>
            <person name="Harkins T."/>
            <person name="Lackey A."/>
            <person name="Perbost C."/>
            <person name="Taillon B."/>
            <person name="Stella A."/>
            <person name="Solovyev V."/>
            <person name="Fawcett J.A."/>
            <person name="Sterck L."/>
            <person name="Vandepoele K."/>
            <person name="Grando S.M."/>
            <person name="Toppo S."/>
            <person name="Moser C."/>
            <person name="Lanchbury J."/>
            <person name="Bogden R."/>
            <person name="Skolnick M."/>
            <person name="Sgaramella V."/>
            <person name="Bhatnagar S.K."/>
            <person name="Fontana P."/>
            <person name="Gutin A."/>
            <person name="Van de Peer Y."/>
            <person name="Salamini F."/>
            <person name="Viola R."/>
        </authorList>
    </citation>
    <scope>NUCLEOTIDE SEQUENCE</scope>
</reference>
<feature type="transmembrane region" description="Helical" evidence="1">
    <location>
        <begin position="50"/>
        <end position="70"/>
    </location>
</feature>
<keyword evidence="1" id="KW-1133">Transmembrane helix</keyword>
<organism evidence="3">
    <name type="scientific">Vitis vinifera</name>
    <name type="common">Grape</name>
    <dbReference type="NCBI Taxonomy" id="29760"/>
    <lineage>
        <taxon>Eukaryota</taxon>
        <taxon>Viridiplantae</taxon>
        <taxon>Streptophyta</taxon>
        <taxon>Embryophyta</taxon>
        <taxon>Tracheophyta</taxon>
        <taxon>Spermatophyta</taxon>
        <taxon>Magnoliopsida</taxon>
        <taxon>eudicotyledons</taxon>
        <taxon>Gunneridae</taxon>
        <taxon>Pentapetalae</taxon>
        <taxon>rosids</taxon>
        <taxon>Vitales</taxon>
        <taxon>Vitaceae</taxon>
        <taxon>Viteae</taxon>
        <taxon>Vitis</taxon>
    </lineage>
</organism>
<feature type="transmembrane region" description="Helical" evidence="1">
    <location>
        <begin position="82"/>
        <end position="106"/>
    </location>
</feature>
<feature type="domain" description="VTT" evidence="2">
    <location>
        <begin position="109"/>
        <end position="208"/>
    </location>
</feature>
<feature type="transmembrane region" description="Helical" evidence="1">
    <location>
        <begin position="112"/>
        <end position="142"/>
    </location>
</feature>
<proteinExistence type="predicted"/>
<sequence length="280" mass="31780">MDEEPMPDFGPYGRLVEDGPHDGGPRVHQDSVHPKPTSSRYSCWWSQYRSSTFVALLLFLVIKWSALISFSKNVNPLIKWLAVNFSPLELAAAIFASLALFPAALLESTPSLWIAGIVFGYELGFLIIIPGIAVGVTLPYFIAYPFRSKIRRLWFRIPKDASIVRLAFQGNWFRQFCTVVFIRISPFPYRMFNYIASATNIKYSAYLWDFDEELGRDGAKDQHPISLLQIIIDSIGFCSSYTAMLIIGRQIKRLEDGEVKQLKGAEVQQAEAQREEDPAQ</sequence>
<dbReference type="EMBL" id="AM453037">
    <property type="protein sequence ID" value="CAN65445.1"/>
    <property type="molecule type" value="Genomic_DNA"/>
</dbReference>
<dbReference type="PANTHER" id="PTHR46431:SF7">
    <property type="entry name" value="SNARE ASSOCIATED GOLGI PROTEIN FAMILY"/>
    <property type="match status" value="1"/>
</dbReference>
<keyword evidence="1" id="KW-0812">Transmembrane</keyword>
<evidence type="ECO:0000256" key="1">
    <source>
        <dbReference type="SAM" id="Phobius"/>
    </source>
</evidence>
<dbReference type="AlphaFoldDB" id="A5BB64"/>
<accession>A5BB64</accession>
<dbReference type="PANTHER" id="PTHR46431">
    <property type="entry name" value="EXPRESSED PROTEIN"/>
    <property type="match status" value="1"/>
</dbReference>
<evidence type="ECO:0000313" key="3">
    <source>
        <dbReference type="EMBL" id="CAN65445.1"/>
    </source>
</evidence>
<keyword evidence="1" id="KW-0472">Membrane</keyword>
<gene>
    <name evidence="3" type="ORF">VITISV_011423</name>
</gene>
<dbReference type="Pfam" id="PF09335">
    <property type="entry name" value="VTT_dom"/>
    <property type="match status" value="1"/>
</dbReference>
<dbReference type="ExpressionAtlas" id="A5BB64">
    <property type="expression patterns" value="baseline and differential"/>
</dbReference>
<evidence type="ECO:0000259" key="2">
    <source>
        <dbReference type="Pfam" id="PF09335"/>
    </source>
</evidence>
<dbReference type="InterPro" id="IPR032816">
    <property type="entry name" value="VTT_dom"/>
</dbReference>
<protein>
    <recommendedName>
        <fullName evidence="2">VTT domain-containing protein</fullName>
    </recommendedName>
</protein>
<name>A5BB64_VITVI</name>